<dbReference type="Pfam" id="PF00581">
    <property type="entry name" value="Rhodanese"/>
    <property type="match status" value="4"/>
</dbReference>
<feature type="domain" description="Rhodanese" evidence="1">
    <location>
        <begin position="390"/>
        <end position="484"/>
    </location>
</feature>
<dbReference type="Proteomes" id="UP001642405">
    <property type="component" value="Unassembled WGS sequence"/>
</dbReference>
<reference evidence="2 3" key="1">
    <citation type="submission" date="2024-01" db="EMBL/GenBank/DDBJ databases">
        <authorList>
            <person name="Allen C."/>
            <person name="Tagirdzhanova G."/>
        </authorList>
    </citation>
    <scope>NUCLEOTIDE SEQUENCE [LARGE SCALE GENOMIC DNA]</scope>
</reference>
<dbReference type="Gene3D" id="3.40.250.10">
    <property type="entry name" value="Rhodanese-like domain"/>
    <property type="match status" value="4"/>
</dbReference>
<dbReference type="PANTHER" id="PTHR44086">
    <property type="entry name" value="THIOSULFATE SULFURTRANSFERASE RDL2, MITOCHONDRIAL-RELATED"/>
    <property type="match status" value="1"/>
</dbReference>
<evidence type="ECO:0000313" key="3">
    <source>
        <dbReference type="Proteomes" id="UP001642405"/>
    </source>
</evidence>
<dbReference type="InterPro" id="IPR001763">
    <property type="entry name" value="Rhodanese-like_dom"/>
</dbReference>
<feature type="domain" description="Rhodanese" evidence="1">
    <location>
        <begin position="140"/>
        <end position="231"/>
    </location>
</feature>
<comment type="caution">
    <text evidence="2">The sequence shown here is derived from an EMBL/GenBank/DDBJ whole genome shotgun (WGS) entry which is preliminary data.</text>
</comment>
<feature type="domain" description="Rhodanese" evidence="1">
    <location>
        <begin position="16"/>
        <end position="106"/>
    </location>
</feature>
<dbReference type="InterPro" id="IPR036873">
    <property type="entry name" value="Rhodanese-like_dom_sf"/>
</dbReference>
<evidence type="ECO:0000313" key="2">
    <source>
        <dbReference type="EMBL" id="CAK7217416.1"/>
    </source>
</evidence>
<dbReference type="SMART" id="SM00450">
    <property type="entry name" value="RHOD"/>
    <property type="match status" value="4"/>
</dbReference>
<evidence type="ECO:0000259" key="1">
    <source>
        <dbReference type="PROSITE" id="PS50206"/>
    </source>
</evidence>
<dbReference type="EMBL" id="CAWUHB010000013">
    <property type="protein sequence ID" value="CAK7217416.1"/>
    <property type="molecule type" value="Genomic_DNA"/>
</dbReference>
<organism evidence="2 3">
    <name type="scientific">Sporothrix curviconia</name>
    <dbReference type="NCBI Taxonomy" id="1260050"/>
    <lineage>
        <taxon>Eukaryota</taxon>
        <taxon>Fungi</taxon>
        <taxon>Dikarya</taxon>
        <taxon>Ascomycota</taxon>
        <taxon>Pezizomycotina</taxon>
        <taxon>Sordariomycetes</taxon>
        <taxon>Sordariomycetidae</taxon>
        <taxon>Ophiostomatales</taxon>
        <taxon>Ophiostomataceae</taxon>
        <taxon>Sporothrix</taxon>
    </lineage>
</organism>
<keyword evidence="3" id="KW-1185">Reference proteome</keyword>
<dbReference type="SUPFAM" id="SSF52821">
    <property type="entry name" value="Rhodanese/Cell cycle control phosphatase"/>
    <property type="match status" value="4"/>
</dbReference>
<gene>
    <name evidence="2" type="ORF">SCUCBS95973_003144</name>
</gene>
<name>A0ABP0BDX9_9PEZI</name>
<proteinExistence type="predicted"/>
<accession>A0ABP0BDX9</accession>
<protein>
    <recommendedName>
        <fullName evidence="1">Rhodanese domain-containing protein</fullName>
    </recommendedName>
</protein>
<dbReference type="PROSITE" id="PS50206">
    <property type="entry name" value="RHODANESE_3"/>
    <property type="match status" value="4"/>
</dbReference>
<feature type="domain" description="Rhodanese" evidence="1">
    <location>
        <begin position="278"/>
        <end position="358"/>
    </location>
</feature>
<sequence length="546" mass="59506">MVKTTTPQELRHRWVNGLEVALLDVREEGSYADAHPLFAVTVPVSEVEAKLPALVPRRAVPIVVYDDGEGYAERAVQRINALGYADVSVLAGGLTGYSRVGELYRDVNSASKAFGELVEAIRGTPSLPPEEIRELILEKGETDLVVLDTRRFEEYNTMSIPLGRSCPGGELLYRVFEAAPSPDTTVVVHCAGRTRSLIGTQSLVNAGIPNKVVALRDGTIGWTLANLPPLDTGKTERVPLPSDKAVQRAREHATSWAEHVGVPIIQVTQLLSFVAEQEKRTLYLLDVRDPDEYRQGHPERFISAPGGQLVQATDEWIGVRGARVVLYDTDGVRARMTATWLRQMGWDVYVFDHESEIPSTTLPQPTWTPTIPSSSSTASSITADGLKTLLVQGATVVDLARSPAYRKGHIPGAWHASGPELARDVQAEAITKATGPIILTSADGLLARVNVEEAQNAVGSLSREVLYLEGGTAAWVKAGQPIETGEASARWLSPPIDVYKRPYEGTGNDRTAMEDYIEWEHQLVAQLANDGVAGFHVVRDSREHVP</sequence>
<dbReference type="PANTHER" id="PTHR44086:SF10">
    <property type="entry name" value="THIOSULFATE SULFURTRANSFERASE_RHODANESE-LIKE DOMAIN-CONTAINING PROTEIN 3"/>
    <property type="match status" value="1"/>
</dbReference>